<dbReference type="EC" id="1.14.99.56" evidence="1"/>
<dbReference type="Gene3D" id="2.70.50.70">
    <property type="match status" value="1"/>
</dbReference>
<feature type="non-terminal residue" evidence="3">
    <location>
        <position position="1"/>
    </location>
</feature>
<dbReference type="Pfam" id="PF03443">
    <property type="entry name" value="AA9"/>
    <property type="match status" value="1"/>
</dbReference>
<gene>
    <name evidence="3" type="ORF">CC78DRAFT_473104</name>
</gene>
<dbReference type="GO" id="GO:0030248">
    <property type="term" value="F:cellulose binding"/>
    <property type="evidence" value="ECO:0007669"/>
    <property type="project" value="UniProtKB-UniRule"/>
</dbReference>
<evidence type="ECO:0000259" key="2">
    <source>
        <dbReference type="Pfam" id="PF03443"/>
    </source>
</evidence>
<dbReference type="OrthoDB" id="6038816at2759"/>
<keyword evidence="1" id="KW-0964">Secreted</keyword>
<reference evidence="4" key="1">
    <citation type="journal article" date="2020" name="Stud. Mycol.">
        <title>101 Dothideomycetes genomes: A test case for predicting lifestyles and emergence of pathogens.</title>
        <authorList>
            <person name="Haridas S."/>
            <person name="Albert R."/>
            <person name="Binder M."/>
            <person name="Bloem J."/>
            <person name="LaButti K."/>
            <person name="Salamov A."/>
            <person name="Andreopoulos B."/>
            <person name="Baker S."/>
            <person name="Barry K."/>
            <person name="Bills G."/>
            <person name="Bluhm B."/>
            <person name="Cannon C."/>
            <person name="Castanera R."/>
            <person name="Culley D."/>
            <person name="Daum C."/>
            <person name="Ezra D."/>
            <person name="Gonzalez J."/>
            <person name="Henrissat B."/>
            <person name="Kuo A."/>
            <person name="Liang C."/>
            <person name="Lipzen A."/>
            <person name="Lutzoni F."/>
            <person name="Magnuson J."/>
            <person name="Mondo S."/>
            <person name="Nolan M."/>
            <person name="Ohm R."/>
            <person name="Pangilinan J."/>
            <person name="Park H.-J."/>
            <person name="Ramirez L."/>
            <person name="Alfaro M."/>
            <person name="Sun H."/>
            <person name="Tritt A."/>
            <person name="Yoshinaga Y."/>
            <person name="Zwiers L.-H."/>
            <person name="Turgeon B."/>
            <person name="Goodwin S."/>
            <person name="Spatafora J."/>
            <person name="Crous P."/>
            <person name="Grigoriev I."/>
        </authorList>
    </citation>
    <scope>NUCLEOTIDE SEQUENCE [LARGE SCALE GENOMIC DNA]</scope>
    <source>
        <strain evidence="4">CBS 304.66</strain>
    </source>
</reference>
<dbReference type="Proteomes" id="UP000800093">
    <property type="component" value="Unassembled WGS sequence"/>
</dbReference>
<feature type="domain" description="Auxiliary Activity family 9 catalytic" evidence="2">
    <location>
        <begin position="12"/>
        <end position="95"/>
    </location>
</feature>
<dbReference type="GO" id="GO:0005576">
    <property type="term" value="C:extracellular region"/>
    <property type="evidence" value="ECO:0007669"/>
    <property type="project" value="UniProtKB-SubCell"/>
</dbReference>
<dbReference type="GO" id="GO:0030245">
    <property type="term" value="P:cellulose catabolic process"/>
    <property type="evidence" value="ECO:0007669"/>
    <property type="project" value="UniProtKB-UniRule"/>
</dbReference>
<sequence>LIINGKVVGELCQYIRKTDNFDLPLQNVNYTNMRCNSGAASGANTLTHTVLAGSEVGFGVAETFSHPGPQQAYPPRVLGLVSEYDDSGDWTKIYSLVSSPPILSVGAID</sequence>
<dbReference type="GO" id="GO:0008810">
    <property type="term" value="F:cellulase activity"/>
    <property type="evidence" value="ECO:0007669"/>
    <property type="project" value="UniProtKB-UniRule"/>
</dbReference>
<evidence type="ECO:0000313" key="4">
    <source>
        <dbReference type="Proteomes" id="UP000800093"/>
    </source>
</evidence>
<comment type="domain">
    <text evidence="1">Has a modular structure: an endo-beta-1,4-glucanase catalytic module at the N-terminus, a linker rich in serines and threonines, and a C-terminal carbohydrate-binding module (CBM).</text>
</comment>
<name>A0A9P4K1D0_9PLEO</name>
<comment type="catalytic activity">
    <reaction evidence="1">
        <text>[(1-&gt;4)-beta-D-glucosyl]n+m + reduced acceptor + O2 = 4-dehydro-beta-D-glucosyl-[(1-&gt;4)-beta-D-glucosyl]n-1 + [(1-&gt;4)-beta-D-glucosyl]m + acceptor + H2O.</text>
        <dbReference type="EC" id="1.14.99.56"/>
    </reaction>
</comment>
<keyword evidence="1" id="KW-0624">Polysaccharide degradation</keyword>
<comment type="subcellular location">
    <subcellularLocation>
        <location evidence="1">Secreted</location>
    </subcellularLocation>
</comment>
<keyword evidence="1" id="KW-1015">Disulfide bond</keyword>
<accession>A0A9P4K1D0</accession>
<keyword evidence="1" id="KW-0136">Cellulose degradation</keyword>
<keyword evidence="4" id="KW-1185">Reference proteome</keyword>
<dbReference type="AlphaFoldDB" id="A0A9P4K1D0"/>
<comment type="caution">
    <text evidence="3">The sequence shown here is derived from an EMBL/GenBank/DDBJ whole genome shotgun (WGS) entry which is preliminary data.</text>
</comment>
<dbReference type="EMBL" id="ML986683">
    <property type="protein sequence ID" value="KAF2260363.1"/>
    <property type="molecule type" value="Genomic_DNA"/>
</dbReference>
<proteinExistence type="predicted"/>
<keyword evidence="1" id="KW-0119">Carbohydrate metabolism</keyword>
<evidence type="ECO:0000256" key="1">
    <source>
        <dbReference type="RuleBase" id="RU368122"/>
    </source>
</evidence>
<organism evidence="3 4">
    <name type="scientific">Lojkania enalia</name>
    <dbReference type="NCBI Taxonomy" id="147567"/>
    <lineage>
        <taxon>Eukaryota</taxon>
        <taxon>Fungi</taxon>
        <taxon>Dikarya</taxon>
        <taxon>Ascomycota</taxon>
        <taxon>Pezizomycotina</taxon>
        <taxon>Dothideomycetes</taxon>
        <taxon>Pleosporomycetidae</taxon>
        <taxon>Pleosporales</taxon>
        <taxon>Pleosporales incertae sedis</taxon>
        <taxon>Lojkania</taxon>
    </lineage>
</organism>
<dbReference type="InterPro" id="IPR005103">
    <property type="entry name" value="AA9_LPMO"/>
</dbReference>
<protein>
    <recommendedName>
        <fullName evidence="1">AA9 family lytic polysaccharide monooxygenase</fullName>
        <ecNumber evidence="1">1.14.99.56</ecNumber>
    </recommendedName>
    <alternativeName>
        <fullName evidence="1">Endo-beta-1,4-glucanase</fullName>
    </alternativeName>
    <alternativeName>
        <fullName evidence="1">Glycosyl hydrolase 61 family protein</fullName>
    </alternativeName>
</protein>
<evidence type="ECO:0000313" key="3">
    <source>
        <dbReference type="EMBL" id="KAF2260363.1"/>
    </source>
</evidence>
<comment type="function">
    <text evidence="1">Lytic polysaccharide monooxygenase (LMPO) that depolymerizes crystalline and amorphous polysaccharides via the oxidation of scissile alpha- or beta-(1-4)-glycosidic bonds, yielding C1 and/or C4 oxidation products. Catalysis by LPMOs requires the reduction of the active-site copper from Cu(II) to Cu(I) by a reducing agent and H(2)O(2) or O(2) as a cosubstrate.</text>
</comment>